<evidence type="ECO:0000313" key="1">
    <source>
        <dbReference type="EMBL" id="XBS70111.1"/>
    </source>
</evidence>
<accession>A0AAU7QD40</accession>
<reference evidence="1" key="1">
    <citation type="submission" date="2024-06" db="EMBL/GenBank/DDBJ databases">
        <authorList>
            <person name="Coelho C."/>
            <person name="Bento M."/>
            <person name="Garcia E."/>
            <person name="Camelo A."/>
            <person name="Brandao I."/>
            <person name="Espirito Santo C."/>
            <person name="Trovao J."/>
            <person name="Verissimo A."/>
            <person name="Costa J."/>
            <person name="Tiago I."/>
        </authorList>
    </citation>
    <scope>NUCLEOTIDE SEQUENCE</scope>
    <source>
        <strain evidence="1">KWT182</strain>
    </source>
</reference>
<organism evidence="1">
    <name type="scientific">Acerihabitans sp. KWT182</name>
    <dbReference type="NCBI Taxonomy" id="3157919"/>
    <lineage>
        <taxon>Bacteria</taxon>
        <taxon>Pseudomonadati</taxon>
        <taxon>Pseudomonadota</taxon>
        <taxon>Gammaproteobacteria</taxon>
        <taxon>Enterobacterales</taxon>
        <taxon>Pectobacteriaceae</taxon>
        <taxon>Acerihabitans</taxon>
    </lineage>
</organism>
<name>A0AAU7QD40_9GAMM</name>
<gene>
    <name evidence="1" type="ORF">ABK905_02080</name>
</gene>
<sequence>MYLIHHGGADVNPAFTEDRQLALALLNSIDQRPALMSGVARMTLYGSRLYGERKGESLSAVQQKSLISQTLCRLIYQEGSITLRIAKIFAAYRDITQREFVIQLQVWPYTDEHERERTLWETNYEALEIPSLYLKSHYNVRDASAGAQDGPAGYLDLDNLVVGSLSWTLMQFGARAMALDDPAKLSSTTSFKLIESGIGLVGLFLQGRLIAGMEPNLYLGLILYYLRARPELSLKRLLAEDTLEPAFALLKEELDTRYFAARRLYDNVAFFHKEFQRATWRSRKAAAEAWVKLRCGGAQPLVSDPGQESRPDETALTAYRSCLESSANDTAIDLFYFQEVDRFAKEVCSRDEALLSAAFTPSDVLNDQLQWEEERYLQRAGIEGVTPRLAQRSCAQDGPSSIAPMNYQGKPGTFFFQAKDGWDHRLFALQTTNEGYLLRRIPLHDNYLSGLKPFMANWPRPESVPEHEFTLLPLNNTDIGKRPQETLATFLERYATSHYLSYRQKMYESGYTGGPASALDNSMAASGYVIPSYGCVKAIMGYSHGAFAECQTKGPLMGMPSVFAGVRGGLDLFKTAAVGAGRTFSELRSVAVEHAFFRNEVPATSQMGGGIVATRAQIKLFTDILGRAALKSADPGFASLDRLGILSKDLYLALLGRAAVGINRQHNRAKKIDDTARYFSNGALPDFHVAFSQDGGIPQAFTVKGITYSVLQVEYNNIIAVETGERNADGQIIFVQLDMQNQHSIFKKYYCLHVGNMRCQLYPARPPGNLIEVEDETPRLTGQYQSWLLRSHSSIHHVVVYPFHQLDYADRQWVTFEINDRRWAFSWQDGTLIVADNIDDWRISLRQGIDRVSMITRGNDNRSLWLRLTSVPQRRKRDISLLQVQDIGSRLANYTLDEEENSDLSAIVHDELSLNVQIGVSRYLVSLEQNAGTFLLRHPKQNAMPKFRVAYRVDGGAFVFVSPLEPVNARPLGEALRQKIIDNPKATQEALIDIQLPPLVNGAFRYGKKMFLKVGDRMLTIVPSEGGVSYSAR</sequence>
<dbReference type="AlphaFoldDB" id="A0AAU7QD40"/>
<dbReference type="EMBL" id="CP157947">
    <property type="protein sequence ID" value="XBS70111.1"/>
    <property type="molecule type" value="Genomic_DNA"/>
</dbReference>
<proteinExistence type="predicted"/>
<protein>
    <submittedName>
        <fullName evidence="1">Uncharacterized protein</fullName>
    </submittedName>
</protein>